<dbReference type="InterPro" id="IPR006145">
    <property type="entry name" value="PsdUridine_synth_RsuA/RluA"/>
</dbReference>
<dbReference type="Pfam" id="PF00849">
    <property type="entry name" value="PseudoU_synth_2"/>
    <property type="match status" value="1"/>
</dbReference>
<dbReference type="PROSITE" id="PS01149">
    <property type="entry name" value="PSI_RSU"/>
    <property type="match status" value="1"/>
</dbReference>
<organism evidence="6 7">
    <name type="scientific">Acidilutibacter cellobiosedens</name>
    <dbReference type="NCBI Taxonomy" id="2507161"/>
    <lineage>
        <taxon>Bacteria</taxon>
        <taxon>Bacillati</taxon>
        <taxon>Bacillota</taxon>
        <taxon>Tissierellia</taxon>
        <taxon>Tissierellales</taxon>
        <taxon>Acidilutibacteraceae</taxon>
        <taxon>Acidilutibacter</taxon>
    </lineage>
</organism>
<dbReference type="InterPro" id="IPR042092">
    <property type="entry name" value="PsdUridine_s_RsuA/RluB/E/F_cat"/>
</dbReference>
<evidence type="ECO:0000313" key="6">
    <source>
        <dbReference type="EMBL" id="QAT61728.1"/>
    </source>
</evidence>
<proteinExistence type="inferred from homology"/>
<dbReference type="InterPro" id="IPR020103">
    <property type="entry name" value="PsdUridine_synth_cat_dom_sf"/>
</dbReference>
<dbReference type="PROSITE" id="PS50889">
    <property type="entry name" value="S4"/>
    <property type="match status" value="1"/>
</dbReference>
<dbReference type="CDD" id="cd02870">
    <property type="entry name" value="PseudoU_synth_RsuA_like"/>
    <property type="match status" value="1"/>
</dbReference>
<dbReference type="CDD" id="cd00165">
    <property type="entry name" value="S4"/>
    <property type="match status" value="1"/>
</dbReference>
<dbReference type="Proteomes" id="UP000287969">
    <property type="component" value="Chromosome"/>
</dbReference>
<name>A0A410QD31_9FIRM</name>
<dbReference type="InterPro" id="IPR020094">
    <property type="entry name" value="TruA/RsuA/RluB/E/F_N"/>
</dbReference>
<dbReference type="AlphaFoldDB" id="A0A410QD31"/>
<dbReference type="Pfam" id="PF01479">
    <property type="entry name" value="S4"/>
    <property type="match status" value="1"/>
</dbReference>
<dbReference type="PANTHER" id="PTHR47683:SF2">
    <property type="entry name" value="RNA-BINDING S4 DOMAIN-CONTAINING PROTEIN"/>
    <property type="match status" value="1"/>
</dbReference>
<feature type="domain" description="RNA-binding S4" evidence="5">
    <location>
        <begin position="2"/>
        <end position="70"/>
    </location>
</feature>
<evidence type="ECO:0000256" key="2">
    <source>
        <dbReference type="ARBA" id="ARBA00023235"/>
    </source>
</evidence>
<evidence type="ECO:0000259" key="5">
    <source>
        <dbReference type="SMART" id="SM00363"/>
    </source>
</evidence>
<evidence type="ECO:0000256" key="3">
    <source>
        <dbReference type="PROSITE-ProRule" id="PRU00182"/>
    </source>
</evidence>
<dbReference type="InterPro" id="IPR018496">
    <property type="entry name" value="PsdUridine_synth_RsuA/RluB_CS"/>
</dbReference>
<keyword evidence="7" id="KW-1185">Reference proteome</keyword>
<dbReference type="PANTHER" id="PTHR47683">
    <property type="entry name" value="PSEUDOURIDINE SYNTHASE FAMILY PROTEIN-RELATED"/>
    <property type="match status" value="1"/>
</dbReference>
<dbReference type="GO" id="GO:0120159">
    <property type="term" value="F:rRNA pseudouridine synthase activity"/>
    <property type="evidence" value="ECO:0007669"/>
    <property type="project" value="UniProtKB-ARBA"/>
</dbReference>
<protein>
    <recommendedName>
        <fullName evidence="4">Pseudouridine synthase</fullName>
        <ecNumber evidence="4">5.4.99.-</ecNumber>
    </recommendedName>
</protein>
<dbReference type="InterPro" id="IPR000748">
    <property type="entry name" value="PsdUridine_synth_RsuA/RluB/E/F"/>
</dbReference>
<evidence type="ECO:0000256" key="4">
    <source>
        <dbReference type="RuleBase" id="RU003887"/>
    </source>
</evidence>
<keyword evidence="2 4" id="KW-0413">Isomerase</keyword>
<dbReference type="InterPro" id="IPR002942">
    <property type="entry name" value="S4_RNA-bd"/>
</dbReference>
<dbReference type="EC" id="5.4.99.-" evidence="4"/>
<accession>A0A410QD31</accession>
<dbReference type="FunFam" id="3.10.290.10:FF:000003">
    <property type="entry name" value="Pseudouridine synthase"/>
    <property type="match status" value="1"/>
</dbReference>
<dbReference type="InterPro" id="IPR050343">
    <property type="entry name" value="RsuA_PseudoU_synthase"/>
</dbReference>
<dbReference type="EMBL" id="CP035282">
    <property type="protein sequence ID" value="QAT61728.1"/>
    <property type="molecule type" value="Genomic_DNA"/>
</dbReference>
<gene>
    <name evidence="6" type="ORF">EQM13_09070</name>
</gene>
<dbReference type="SUPFAM" id="SSF55174">
    <property type="entry name" value="Alpha-L RNA-binding motif"/>
    <property type="match status" value="1"/>
</dbReference>
<sequence length="235" mass="27217">MMRLQKYLASCGVASRRKSEELIGEGRIKVNDRIIKEQGFIVNKGDIVKFDNKIVQIEDKKVYILLNKPVGYVTTVKDQFRRKKVIDLIQGIDERIYPVGRLDYDTSGLLLLTNDGDLAFKITHPSFHIDKTYMAKVKGIPNEMELNDFRNGLKIDGYVTSKSEIRILEKNKNTSLLEIKIHEGKNRQIRKMCDMINHPVMELKRIALGNIKLGKLKTGKWRNLNKNEIEYIKNI</sequence>
<dbReference type="GO" id="GO:0003723">
    <property type="term" value="F:RNA binding"/>
    <property type="evidence" value="ECO:0007669"/>
    <property type="project" value="UniProtKB-KW"/>
</dbReference>
<dbReference type="GO" id="GO:0000455">
    <property type="term" value="P:enzyme-directed rRNA pseudouridine synthesis"/>
    <property type="evidence" value="ECO:0007669"/>
    <property type="project" value="UniProtKB-ARBA"/>
</dbReference>
<dbReference type="InterPro" id="IPR036986">
    <property type="entry name" value="S4_RNA-bd_sf"/>
</dbReference>
<dbReference type="Gene3D" id="3.30.70.1560">
    <property type="entry name" value="Alpha-L RNA-binding motif"/>
    <property type="match status" value="1"/>
</dbReference>
<keyword evidence="3" id="KW-0694">RNA-binding</keyword>
<dbReference type="NCBIfam" id="TIGR00093">
    <property type="entry name" value="pseudouridine synthase"/>
    <property type="match status" value="1"/>
</dbReference>
<dbReference type="SUPFAM" id="SSF55120">
    <property type="entry name" value="Pseudouridine synthase"/>
    <property type="match status" value="1"/>
</dbReference>
<dbReference type="KEGG" id="spoa:EQM13_09070"/>
<dbReference type="SMART" id="SM00363">
    <property type="entry name" value="S4"/>
    <property type="match status" value="1"/>
</dbReference>
<dbReference type="OrthoDB" id="9807213at2"/>
<reference evidence="7" key="1">
    <citation type="submission" date="2019-01" db="EMBL/GenBank/DDBJ databases">
        <title>Draft genomes of a novel of Sporanaerobacter strains.</title>
        <authorList>
            <person name="Ma S."/>
        </authorList>
    </citation>
    <scope>NUCLEOTIDE SEQUENCE [LARGE SCALE GENOMIC DNA]</scope>
    <source>
        <strain evidence="7">NJN-17</strain>
    </source>
</reference>
<dbReference type="Gene3D" id="3.30.70.580">
    <property type="entry name" value="Pseudouridine synthase I, catalytic domain, N-terminal subdomain"/>
    <property type="match status" value="1"/>
</dbReference>
<evidence type="ECO:0000256" key="1">
    <source>
        <dbReference type="ARBA" id="ARBA00008348"/>
    </source>
</evidence>
<evidence type="ECO:0000313" key="7">
    <source>
        <dbReference type="Proteomes" id="UP000287969"/>
    </source>
</evidence>
<dbReference type="Gene3D" id="3.10.290.10">
    <property type="entry name" value="RNA-binding S4 domain"/>
    <property type="match status" value="1"/>
</dbReference>
<comment type="similarity">
    <text evidence="1 4">Belongs to the pseudouridine synthase RsuA family.</text>
</comment>